<proteinExistence type="predicted"/>
<organism evidence="1 2">
    <name type="scientific">Chryseobacterium wanjuense</name>
    <dbReference type="NCBI Taxonomy" id="356305"/>
    <lineage>
        <taxon>Bacteria</taxon>
        <taxon>Pseudomonadati</taxon>
        <taxon>Bacteroidota</taxon>
        <taxon>Flavobacteriia</taxon>
        <taxon>Flavobacteriales</taxon>
        <taxon>Weeksellaceae</taxon>
        <taxon>Chryseobacterium group</taxon>
        <taxon>Chryseobacterium</taxon>
    </lineage>
</organism>
<dbReference type="CDD" id="cd00385">
    <property type="entry name" value="Isoprenoid_Biosyn_C1"/>
    <property type="match status" value="1"/>
</dbReference>
<dbReference type="AlphaFoldDB" id="A0A1I0Q735"/>
<dbReference type="InterPro" id="IPR008930">
    <property type="entry name" value="Terpenoid_cyclase/PrenylTrfase"/>
</dbReference>
<dbReference type="RefSeq" id="WP_139176791.1">
    <property type="nucleotide sequence ID" value="NZ_FOIU01000001.1"/>
</dbReference>
<accession>A0A1I0Q735</accession>
<dbReference type="OrthoDB" id="4673451at2"/>
<dbReference type="STRING" id="356305.SAMN05421841_1707"/>
<dbReference type="SUPFAM" id="SSF48239">
    <property type="entry name" value="Terpenoid cyclases/Protein prenyltransferases"/>
    <property type="match status" value="1"/>
</dbReference>
<dbReference type="CDD" id="cd00688">
    <property type="entry name" value="ISOPREN_C2_like"/>
    <property type="match status" value="1"/>
</dbReference>
<protein>
    <submittedName>
        <fullName evidence="1">Geranylgeranyl pyrophosphate synthase</fullName>
    </submittedName>
</protein>
<evidence type="ECO:0000313" key="2">
    <source>
        <dbReference type="Proteomes" id="UP000199469"/>
    </source>
</evidence>
<dbReference type="InterPro" id="IPR008949">
    <property type="entry name" value="Isoprenoid_synthase_dom_sf"/>
</dbReference>
<dbReference type="SUPFAM" id="SSF48576">
    <property type="entry name" value="Terpenoid synthases"/>
    <property type="match status" value="1"/>
</dbReference>
<dbReference type="Proteomes" id="UP000199469">
    <property type="component" value="Unassembled WGS sequence"/>
</dbReference>
<evidence type="ECO:0000313" key="1">
    <source>
        <dbReference type="EMBL" id="SEW22730.1"/>
    </source>
</evidence>
<reference evidence="2" key="1">
    <citation type="submission" date="2016-10" db="EMBL/GenBank/DDBJ databases">
        <authorList>
            <person name="Varghese N."/>
            <person name="Submissions S."/>
        </authorList>
    </citation>
    <scope>NUCLEOTIDE SEQUENCE [LARGE SCALE GENOMIC DNA]</scope>
    <source>
        <strain evidence="2">DSM 17724</strain>
    </source>
</reference>
<sequence>MVDKKIITKLLDSLKAEVYNSEILNLEYIYEQFKKNPSIYLFYPYLFTQSFDVKDSKELEKLSVAGFLYYLSLLQSDYLIDNKREKDSKFIKEKIFLIEALTEQSIKILSDLFEYHSDFWSFWNKRKKEYHESILEESAGSYDDFDVENYQKIAANKSAFAKVAIDSCYLMGDKKSDDLYDRLLKSHTFFSIGFQILDDISDIREDFNNNQINYAIYVAKKNNLLIDSEQIESDIKYFYYSDLILNIFEEAFNYFDLAIESLGSYKDKCELWINVIKYKKLENVQKIQTIKLYQNVNAQLANQSAVKINNVGNDLKTSIDTAIDNSINYILSSFNSEYWEDYITQAGVSSYWATSFIGTHLKPLENEYPEIGKILNKAKNYIRNNKSPLWSFNEQWSVEDADTSNFCFLFLGDELKEESAGKLEKWFTYQNEDGGFSTYNDDNNLRKYFSQENYFSYDGWTQSHFCVSSVALHVLYDHKDTYQDRWQKLNSYITDKLKKDSFDSYWWTDEIYSIYYISTISHLVNFPDDVIKNKLKKLSLCQNENGSFSDFFGENLFYTGLALVSLSTAGLFQKNVENGIMYLLQNQYTDGSWENSNSLKIPRPEIVTPEISNFDHVKTFGTNVRAMEFKRLFTTSVCLNALYKLKNII</sequence>
<gene>
    <name evidence="1" type="ORF">SAMN05421841_1707</name>
</gene>
<dbReference type="Gene3D" id="1.50.10.20">
    <property type="match status" value="1"/>
</dbReference>
<name>A0A1I0Q735_9FLAO</name>
<dbReference type="EMBL" id="FOIU01000001">
    <property type="protein sequence ID" value="SEW22730.1"/>
    <property type="molecule type" value="Genomic_DNA"/>
</dbReference>
<keyword evidence="2" id="KW-1185">Reference proteome</keyword>